<evidence type="ECO:0000256" key="4">
    <source>
        <dbReference type="ARBA" id="ARBA00023170"/>
    </source>
</evidence>
<keyword evidence="7" id="KW-1185">Reference proteome</keyword>
<dbReference type="InterPro" id="IPR000014">
    <property type="entry name" value="PAS"/>
</dbReference>
<evidence type="ECO:0000259" key="5">
    <source>
        <dbReference type="PROSITE" id="PS50112"/>
    </source>
</evidence>
<evidence type="ECO:0000256" key="2">
    <source>
        <dbReference type="ARBA" id="ARBA00022606"/>
    </source>
</evidence>
<dbReference type="GO" id="GO:0009584">
    <property type="term" value="P:detection of visible light"/>
    <property type="evidence" value="ECO:0007669"/>
    <property type="project" value="InterPro"/>
</dbReference>
<keyword evidence="2" id="KW-0716">Sensory transduction</keyword>
<comment type="caution">
    <text evidence="6">The sequence shown here is derived from an EMBL/GenBank/DDBJ whole genome shotgun (WGS) entry which is preliminary data.</text>
</comment>
<dbReference type="InterPro" id="IPR001294">
    <property type="entry name" value="Phytochrome"/>
</dbReference>
<organism evidence="6 7">
    <name type="scientific">Artemisia annua</name>
    <name type="common">Sweet wormwood</name>
    <dbReference type="NCBI Taxonomy" id="35608"/>
    <lineage>
        <taxon>Eukaryota</taxon>
        <taxon>Viridiplantae</taxon>
        <taxon>Streptophyta</taxon>
        <taxon>Embryophyta</taxon>
        <taxon>Tracheophyta</taxon>
        <taxon>Spermatophyta</taxon>
        <taxon>Magnoliopsida</taxon>
        <taxon>eudicotyledons</taxon>
        <taxon>Gunneridae</taxon>
        <taxon>Pentapetalae</taxon>
        <taxon>asterids</taxon>
        <taxon>campanulids</taxon>
        <taxon>Asterales</taxon>
        <taxon>Asteraceae</taxon>
        <taxon>Asteroideae</taxon>
        <taxon>Anthemideae</taxon>
        <taxon>Artemisiinae</taxon>
        <taxon>Artemisia</taxon>
    </lineage>
</organism>
<keyword evidence="3" id="KW-0157">Chromophore</keyword>
<dbReference type="OrthoDB" id="1737574at2759"/>
<protein>
    <submittedName>
        <fullName evidence="6">GAF domain-containing protein</fullName>
    </submittedName>
</protein>
<dbReference type="Pfam" id="PF00989">
    <property type="entry name" value="PAS"/>
    <property type="match status" value="1"/>
</dbReference>
<proteinExistence type="predicted"/>
<keyword evidence="1" id="KW-0600">Photoreceptor protein</keyword>
<reference evidence="6 7" key="1">
    <citation type="journal article" date="2018" name="Mol. Plant">
        <title>The genome of Artemisia annua provides insight into the evolution of Asteraceae family and artemisinin biosynthesis.</title>
        <authorList>
            <person name="Shen Q."/>
            <person name="Zhang L."/>
            <person name="Liao Z."/>
            <person name="Wang S."/>
            <person name="Yan T."/>
            <person name="Shi P."/>
            <person name="Liu M."/>
            <person name="Fu X."/>
            <person name="Pan Q."/>
            <person name="Wang Y."/>
            <person name="Lv Z."/>
            <person name="Lu X."/>
            <person name="Zhang F."/>
            <person name="Jiang W."/>
            <person name="Ma Y."/>
            <person name="Chen M."/>
            <person name="Hao X."/>
            <person name="Li L."/>
            <person name="Tang Y."/>
            <person name="Lv G."/>
            <person name="Zhou Y."/>
            <person name="Sun X."/>
            <person name="Brodelius P.E."/>
            <person name="Rose J.K.C."/>
            <person name="Tang K."/>
        </authorList>
    </citation>
    <scope>NUCLEOTIDE SEQUENCE [LARGE SCALE GENOMIC DNA]</scope>
    <source>
        <strain evidence="7">cv. Huhao1</strain>
        <tissue evidence="6">Leaf</tissue>
    </source>
</reference>
<gene>
    <name evidence="6" type="ORF">CTI12_AA147480</name>
</gene>
<dbReference type="PRINTS" id="PR01033">
    <property type="entry name" value="PHYTOCHROME"/>
</dbReference>
<dbReference type="SUPFAM" id="SSF55785">
    <property type="entry name" value="PYP-like sensor domain (PAS domain)"/>
    <property type="match status" value="1"/>
</dbReference>
<evidence type="ECO:0000256" key="1">
    <source>
        <dbReference type="ARBA" id="ARBA00022543"/>
    </source>
</evidence>
<sequence>MVVKMGYCVADLMYYHFLRPSLGLDYGLHPLTVDADVLELAKYVKNNKIILVYVEHGSTNVDSSIFVTAKNGVAIAVDNHLTNAPIEIDGSPVVIKNLIVVEVHEDYLYVIDYDSFSSDFDDGIDSHRRTQLTELRRIGKEKTGVPTSEEKKNVELKLQKVGVDQKSNTILYIVANTCTSRDYMSNVIGVCFVGQDVTTEKIVMDKFIRMEGDYNTIVQSLNPLIPPLFASDENACCSEWNAAMETLTGHMKHEVLEKVLPGDVFGGLCRLKDEDTLTKFMIFLYRAINGHDASDLPFGFFGKDGNLVEVHLTANKRVGEGGKVVGCFCFLQTSEQWSLNDRKRDGATLKRNDLAFGAGGKEEKEEEESGEDFDKCQCGCGLCLTKMDIGMFAESGQHPLLG</sequence>
<feature type="domain" description="PAS" evidence="5">
    <location>
        <begin position="213"/>
        <end position="291"/>
    </location>
</feature>
<evidence type="ECO:0000313" key="7">
    <source>
        <dbReference type="Proteomes" id="UP000245207"/>
    </source>
</evidence>
<dbReference type="Gene3D" id="3.30.450.20">
    <property type="entry name" value="PAS domain"/>
    <property type="match status" value="1"/>
</dbReference>
<keyword evidence="4" id="KW-0675">Receptor</keyword>
<accession>A0A2U1PJ82</accession>
<dbReference type="InterPro" id="IPR013767">
    <property type="entry name" value="PAS_fold"/>
</dbReference>
<evidence type="ECO:0000256" key="3">
    <source>
        <dbReference type="ARBA" id="ARBA00022991"/>
    </source>
</evidence>
<dbReference type="EMBL" id="PKPP01001089">
    <property type="protein sequence ID" value="PWA85772.1"/>
    <property type="molecule type" value="Genomic_DNA"/>
</dbReference>
<dbReference type="Proteomes" id="UP000245207">
    <property type="component" value="Unassembled WGS sequence"/>
</dbReference>
<dbReference type="CDD" id="cd00130">
    <property type="entry name" value="PAS"/>
    <property type="match status" value="1"/>
</dbReference>
<dbReference type="STRING" id="35608.A0A2U1PJ82"/>
<dbReference type="GO" id="GO:0009881">
    <property type="term" value="F:photoreceptor activity"/>
    <property type="evidence" value="ECO:0007669"/>
    <property type="project" value="UniProtKB-KW"/>
</dbReference>
<evidence type="ECO:0000313" key="6">
    <source>
        <dbReference type="EMBL" id="PWA85772.1"/>
    </source>
</evidence>
<name>A0A2U1PJ82_ARTAN</name>
<dbReference type="PROSITE" id="PS50112">
    <property type="entry name" value="PAS"/>
    <property type="match status" value="1"/>
</dbReference>
<dbReference type="GO" id="GO:0006355">
    <property type="term" value="P:regulation of DNA-templated transcription"/>
    <property type="evidence" value="ECO:0007669"/>
    <property type="project" value="InterPro"/>
</dbReference>
<dbReference type="InterPro" id="IPR035965">
    <property type="entry name" value="PAS-like_dom_sf"/>
</dbReference>
<dbReference type="AlphaFoldDB" id="A0A2U1PJ82"/>